<dbReference type="InterPro" id="IPR005064">
    <property type="entry name" value="BUG"/>
</dbReference>
<dbReference type="PANTHER" id="PTHR42928">
    <property type="entry name" value="TRICARBOXYLATE-BINDING PROTEIN"/>
    <property type="match status" value="1"/>
</dbReference>
<keyword evidence="2" id="KW-0732">Signal</keyword>
<gene>
    <name evidence="3" type="ORF">FCN18_06160</name>
</gene>
<organism evidence="3 4">
    <name type="scientific">Prauserella endophytica</name>
    <dbReference type="NCBI Taxonomy" id="1592324"/>
    <lineage>
        <taxon>Bacteria</taxon>
        <taxon>Bacillati</taxon>
        <taxon>Actinomycetota</taxon>
        <taxon>Actinomycetes</taxon>
        <taxon>Pseudonocardiales</taxon>
        <taxon>Pseudonocardiaceae</taxon>
        <taxon>Prauserella</taxon>
        <taxon>Prauserella coralliicola group</taxon>
    </lineage>
</organism>
<feature type="chain" id="PRO_5045896117" evidence="2">
    <location>
        <begin position="25"/>
        <end position="322"/>
    </location>
</feature>
<keyword evidence="4" id="KW-1185">Reference proteome</keyword>
<comment type="similarity">
    <text evidence="1">Belongs to the UPF0065 (bug) family.</text>
</comment>
<accession>A0ABY2SA22</accession>
<comment type="caution">
    <text evidence="3">The sequence shown here is derived from an EMBL/GenBank/DDBJ whole genome shotgun (WGS) entry which is preliminary data.</text>
</comment>
<dbReference type="PIRSF" id="PIRSF017082">
    <property type="entry name" value="YflP"/>
    <property type="match status" value="1"/>
</dbReference>
<dbReference type="RefSeq" id="WP_137093757.1">
    <property type="nucleotide sequence ID" value="NZ_SWMS01000002.1"/>
</dbReference>
<name>A0ABY2SA22_9PSEU</name>
<evidence type="ECO:0000313" key="3">
    <source>
        <dbReference type="EMBL" id="TKG72804.1"/>
    </source>
</evidence>
<dbReference type="SUPFAM" id="SSF53850">
    <property type="entry name" value="Periplasmic binding protein-like II"/>
    <property type="match status" value="1"/>
</dbReference>
<evidence type="ECO:0000256" key="1">
    <source>
        <dbReference type="ARBA" id="ARBA00006987"/>
    </source>
</evidence>
<evidence type="ECO:0000313" key="4">
    <source>
        <dbReference type="Proteomes" id="UP000309992"/>
    </source>
</evidence>
<proteinExistence type="inferred from homology"/>
<feature type="signal peptide" evidence="2">
    <location>
        <begin position="1"/>
        <end position="24"/>
    </location>
</feature>
<sequence length="322" mass="34434">MASRKGRSLLAVLAIVTLAGCGTAAGEGPDAPGSQIRYIVPFSSGGGTDTAARETARTLTGTGIARGDVYVENLPGAGGLLGIQTLARQGDDNTLMQWVDVLAPLYREGAPVGLDDLRPVAQLATSPMVVVTGADSRLRTFQDLLDGMAAGEVTFGLSSTLQSKEPSKWKEIAEARGIDPAGLNFVPSEGVAQVIPDVVSERIDVALVVPTLARSYLNKRELRALGITADERLQSLPDVPTLREQGVSTSYYRAQGVIMSAKASDDAVAYWAEALRAVSRSEEWAEYAEKNGLLVQYKGPEEYAEWLRTEGATFGRYLRERD</sequence>
<dbReference type="PROSITE" id="PS51257">
    <property type="entry name" value="PROKAR_LIPOPROTEIN"/>
    <property type="match status" value="1"/>
</dbReference>
<reference evidence="3 4" key="1">
    <citation type="journal article" date="2015" name="Antonie Van Leeuwenhoek">
        <title>Prauserella endophytica sp. nov., an endophytic actinobacterium isolated from Tamarix taklamakanensis.</title>
        <authorList>
            <person name="Liu J.M."/>
            <person name="Habden X."/>
            <person name="Guo L."/>
            <person name="Tuo L."/>
            <person name="Jiang Z.K."/>
            <person name="Liu S.W."/>
            <person name="Liu X.F."/>
            <person name="Chen L."/>
            <person name="Li R.F."/>
            <person name="Zhang Y.Q."/>
            <person name="Sun C.H."/>
        </authorList>
    </citation>
    <scope>NUCLEOTIDE SEQUENCE [LARGE SCALE GENOMIC DNA]</scope>
    <source>
        <strain evidence="3 4">CGMCC 4.7182</strain>
    </source>
</reference>
<dbReference type="Gene3D" id="3.40.190.150">
    <property type="entry name" value="Bordetella uptake gene, domain 1"/>
    <property type="match status" value="1"/>
</dbReference>
<dbReference type="InterPro" id="IPR042100">
    <property type="entry name" value="Bug_dom1"/>
</dbReference>
<dbReference type="CDD" id="cd07012">
    <property type="entry name" value="PBP2_Bug_TTT"/>
    <property type="match status" value="1"/>
</dbReference>
<dbReference type="Proteomes" id="UP000309992">
    <property type="component" value="Unassembled WGS sequence"/>
</dbReference>
<dbReference type="Pfam" id="PF03401">
    <property type="entry name" value="TctC"/>
    <property type="match status" value="1"/>
</dbReference>
<protein>
    <submittedName>
        <fullName evidence="3">Tripartite tricarboxylate transporter substrate binding protein</fullName>
    </submittedName>
</protein>
<evidence type="ECO:0000256" key="2">
    <source>
        <dbReference type="SAM" id="SignalP"/>
    </source>
</evidence>
<dbReference type="EMBL" id="SWMS01000002">
    <property type="protein sequence ID" value="TKG72804.1"/>
    <property type="molecule type" value="Genomic_DNA"/>
</dbReference>
<dbReference type="Gene3D" id="3.40.190.10">
    <property type="entry name" value="Periplasmic binding protein-like II"/>
    <property type="match status" value="1"/>
</dbReference>
<dbReference type="PANTHER" id="PTHR42928:SF3">
    <property type="entry name" value="UPF0065 PROTEIN YFLP"/>
    <property type="match status" value="1"/>
</dbReference>